<dbReference type="PANTHER" id="PTHR42692">
    <property type="entry name" value="NUCLEOTIDE PYROPHOSPHOHYDROLASE"/>
    <property type="match status" value="1"/>
</dbReference>
<sequence length="258" mass="28611">MRLDEVQDAIHAWISRFRDGYWPPLANLARLTEEVGELARELGDRFGPKAKKASEPPGDVAEELGDILFVVGALANQLGISLEDAFRGVLAKYEARDAARWAPAETRQEHRVDTPSPGGVESGGHPADSHGESLVQARERAALLYDFYGPLLTDRQQELVRAYYLEDLSLGEIAGTQRVSRQAVHEQLRRALEALERYEERLGLVAEFLRRQAALEALAGHLSRLRRQVAPEDPAAASVEGAWRSLQELMRADRAEGG</sequence>
<evidence type="ECO:0000256" key="4">
    <source>
        <dbReference type="SAM" id="MobiDB-lite"/>
    </source>
</evidence>
<feature type="region of interest" description="Disordered" evidence="4">
    <location>
        <begin position="101"/>
        <end position="133"/>
    </location>
</feature>
<dbReference type="Pfam" id="PF04297">
    <property type="entry name" value="UPF0122"/>
    <property type="match status" value="1"/>
</dbReference>
<dbReference type="HAMAP" id="MF_00245">
    <property type="entry name" value="UPF0122"/>
    <property type="match status" value="1"/>
</dbReference>
<dbReference type="EMBL" id="AP025628">
    <property type="protein sequence ID" value="BDG60605.1"/>
    <property type="molecule type" value="Genomic_DNA"/>
</dbReference>
<dbReference type="AlphaFoldDB" id="A0AA35G843"/>
<keyword evidence="7" id="KW-1185">Reference proteome</keyword>
<dbReference type="NCBIfam" id="NF045758">
    <property type="entry name" value="YlxM"/>
    <property type="match status" value="1"/>
</dbReference>
<organism evidence="6 7">
    <name type="scientific">Caldinitratiruptor microaerophilus</name>
    <dbReference type="NCBI Taxonomy" id="671077"/>
    <lineage>
        <taxon>Bacteria</taxon>
        <taxon>Bacillati</taxon>
        <taxon>Bacillota</taxon>
        <taxon>Clostridia</taxon>
        <taxon>Eubacteriales</taxon>
        <taxon>Symbiobacteriaceae</taxon>
        <taxon>Caldinitratiruptor</taxon>
    </lineage>
</organism>
<dbReference type="InterPro" id="IPR047046">
    <property type="entry name" value="YpjD/YvdC"/>
</dbReference>
<dbReference type="Gene3D" id="1.10.10.10">
    <property type="entry name" value="Winged helix-like DNA-binding domain superfamily/Winged helix DNA-binding domain"/>
    <property type="match status" value="1"/>
</dbReference>
<dbReference type="InterPro" id="IPR012359">
    <property type="entry name" value="MazG-related_YpjD"/>
</dbReference>
<evidence type="ECO:0000313" key="6">
    <source>
        <dbReference type="EMBL" id="BDG60605.1"/>
    </source>
</evidence>
<dbReference type="InterPro" id="IPR013324">
    <property type="entry name" value="RNA_pol_sigma_r3/r4-like"/>
</dbReference>
<reference evidence="6" key="1">
    <citation type="submission" date="2022-03" db="EMBL/GenBank/DDBJ databases">
        <title>Complete genome sequence of Caldinitratiruptor microaerophilus.</title>
        <authorList>
            <person name="Mukaiyama R."/>
            <person name="Nishiyama T."/>
            <person name="Ueda K."/>
        </authorList>
    </citation>
    <scope>NUCLEOTIDE SEQUENCE</scope>
    <source>
        <strain evidence="6">JCM 16183</strain>
    </source>
</reference>
<evidence type="ECO:0000313" key="7">
    <source>
        <dbReference type="Proteomes" id="UP001163687"/>
    </source>
</evidence>
<name>A0AA35G843_9FIRM</name>
<dbReference type="SUPFAM" id="SSF88659">
    <property type="entry name" value="Sigma3 and sigma4 domains of RNA polymerase sigma factors"/>
    <property type="match status" value="1"/>
</dbReference>
<dbReference type="InterPro" id="IPR007394">
    <property type="entry name" value="UPF0122"/>
</dbReference>
<dbReference type="PANTHER" id="PTHR42692:SF1">
    <property type="entry name" value="NUCLEOTIDE PYROPHOSPHOHYDROLASE"/>
    <property type="match status" value="1"/>
</dbReference>
<feature type="domain" description="NTP pyrophosphohydrolase MazG-like" evidence="5">
    <location>
        <begin position="25"/>
        <end position="100"/>
    </location>
</feature>
<dbReference type="Pfam" id="PF03819">
    <property type="entry name" value="MazG"/>
    <property type="match status" value="1"/>
</dbReference>
<comment type="similarity">
    <text evidence="1 3">Belongs to the UPF0122 family.</text>
</comment>
<evidence type="ECO:0000256" key="1">
    <source>
        <dbReference type="ARBA" id="ARBA00008720"/>
    </source>
</evidence>
<accession>A0AA35G843</accession>
<gene>
    <name evidence="6" type="ORF">caldi_16950</name>
</gene>
<evidence type="ECO:0000259" key="5">
    <source>
        <dbReference type="Pfam" id="PF03819"/>
    </source>
</evidence>
<dbReference type="InterPro" id="IPR004518">
    <property type="entry name" value="MazG-like_dom"/>
</dbReference>
<protein>
    <recommendedName>
        <fullName evidence="3">UPF0122 protein caldi_16950</fullName>
    </recommendedName>
</protein>
<comment type="function">
    <text evidence="2 3">Might take part in the signal recognition particle (SRP) pathway. This is inferred from the conservation of its genetic proximity to ftsY/ffh. May be a regulatory protein.</text>
</comment>
<dbReference type="RefSeq" id="WP_319951809.1">
    <property type="nucleotide sequence ID" value="NZ_AP025628.1"/>
</dbReference>
<dbReference type="Proteomes" id="UP001163687">
    <property type="component" value="Chromosome"/>
</dbReference>
<dbReference type="KEGG" id="cmic:caldi_16950"/>
<dbReference type="Gene3D" id="1.10.287.1080">
    <property type="entry name" value="MazG-like"/>
    <property type="match status" value="1"/>
</dbReference>
<evidence type="ECO:0000256" key="3">
    <source>
        <dbReference type="HAMAP-Rule" id="MF_00245"/>
    </source>
</evidence>
<evidence type="ECO:0000256" key="2">
    <source>
        <dbReference type="ARBA" id="ARBA00024764"/>
    </source>
</evidence>
<dbReference type="SUPFAM" id="SSF101386">
    <property type="entry name" value="all-alpha NTP pyrophosphatases"/>
    <property type="match status" value="1"/>
</dbReference>
<dbReference type="InterPro" id="IPR054831">
    <property type="entry name" value="UPF0122_fam_protein"/>
</dbReference>
<dbReference type="InterPro" id="IPR036388">
    <property type="entry name" value="WH-like_DNA-bd_sf"/>
</dbReference>
<proteinExistence type="inferred from homology"/>
<dbReference type="CDD" id="cd11531">
    <property type="entry name" value="NTP-PPase_BsYpjD"/>
    <property type="match status" value="1"/>
</dbReference>